<name>A0AAV1SDI7_9ROSI</name>
<dbReference type="InterPro" id="IPR048258">
    <property type="entry name" value="Cyclins_cyclin-box"/>
</dbReference>
<protein>
    <recommendedName>
        <fullName evidence="6">B-like cyclin</fullName>
    </recommendedName>
</protein>
<evidence type="ECO:0000256" key="4">
    <source>
        <dbReference type="ARBA" id="ARBA00023127"/>
    </source>
</evidence>
<comment type="caution">
    <text evidence="10">The sequence shown here is derived from an EMBL/GenBank/DDBJ whole genome shotgun (WGS) entry which is preliminary data.</text>
</comment>
<dbReference type="GO" id="GO:0044772">
    <property type="term" value="P:mitotic cell cycle phase transition"/>
    <property type="evidence" value="ECO:0007669"/>
    <property type="project" value="InterPro"/>
</dbReference>
<dbReference type="Gene3D" id="1.10.472.10">
    <property type="entry name" value="Cyclin-like"/>
    <property type="match status" value="2"/>
</dbReference>
<dbReference type="SUPFAM" id="SSF47954">
    <property type="entry name" value="Cyclin-like"/>
    <property type="match status" value="2"/>
</dbReference>
<dbReference type="PIRSF" id="PIRSF001771">
    <property type="entry name" value="Cyclin_A_B_D_E"/>
    <property type="match status" value="1"/>
</dbReference>
<dbReference type="InterPro" id="IPR006671">
    <property type="entry name" value="Cyclin_N"/>
</dbReference>
<evidence type="ECO:0000259" key="8">
    <source>
        <dbReference type="SMART" id="SM00385"/>
    </source>
</evidence>
<feature type="domain" description="Cyclin-like" evidence="8">
    <location>
        <begin position="7"/>
        <end position="100"/>
    </location>
</feature>
<dbReference type="AlphaFoldDB" id="A0AAV1SDI7"/>
<dbReference type="InterPro" id="IPR013763">
    <property type="entry name" value="Cyclin-like_dom"/>
</dbReference>
<sequence>MRTVLVDWLIKAHMQYKLEQETLYLSIDIIDRFLSKEIVPLVELKLLGFTALFLACKYEEGTPLKVGSNIWTAWRKDYLQLSDRTFTPQQVYDLEEKILRKLGWNLAVITTPYHFIHHYLEASTKSDAKMKNMVCFLMELALIHYETIKYSPSTIAASAVYVALCSLHQKPNWSKKLKLYTGYSMEQLRDCIWLVEKLHKMPWKDMPKAIHGKYSVPARDRVSLLPPAGSGYQHFHFKWDLRRRKL</sequence>
<dbReference type="Pfam" id="PF02984">
    <property type="entry name" value="Cyclin_C"/>
    <property type="match status" value="1"/>
</dbReference>
<dbReference type="FunFam" id="1.10.472.10:FF:000001">
    <property type="entry name" value="G2/mitotic-specific cyclin"/>
    <property type="match status" value="1"/>
</dbReference>
<dbReference type="SMART" id="SM01332">
    <property type="entry name" value="Cyclin_C"/>
    <property type="match status" value="1"/>
</dbReference>
<feature type="domain" description="Cyclin C-terminal" evidence="9">
    <location>
        <begin position="110"/>
        <end position="228"/>
    </location>
</feature>
<dbReference type="PANTHER" id="PTHR10177">
    <property type="entry name" value="CYCLINS"/>
    <property type="match status" value="1"/>
</dbReference>
<evidence type="ECO:0000259" key="9">
    <source>
        <dbReference type="SMART" id="SM01332"/>
    </source>
</evidence>
<evidence type="ECO:0000256" key="3">
    <source>
        <dbReference type="ARBA" id="ARBA00022618"/>
    </source>
</evidence>
<dbReference type="PROSITE" id="PS00292">
    <property type="entry name" value="CYCLINS"/>
    <property type="match status" value="1"/>
</dbReference>
<evidence type="ECO:0000256" key="1">
    <source>
        <dbReference type="ARBA" id="ARBA00006955"/>
    </source>
</evidence>
<keyword evidence="5" id="KW-0131">Cell cycle</keyword>
<accession>A0AAV1SDI7</accession>
<organism evidence="10 11">
    <name type="scientific">Dovyalis caffra</name>
    <dbReference type="NCBI Taxonomy" id="77055"/>
    <lineage>
        <taxon>Eukaryota</taxon>
        <taxon>Viridiplantae</taxon>
        <taxon>Streptophyta</taxon>
        <taxon>Embryophyta</taxon>
        <taxon>Tracheophyta</taxon>
        <taxon>Spermatophyta</taxon>
        <taxon>Magnoliopsida</taxon>
        <taxon>eudicotyledons</taxon>
        <taxon>Gunneridae</taxon>
        <taxon>Pentapetalae</taxon>
        <taxon>rosids</taxon>
        <taxon>fabids</taxon>
        <taxon>Malpighiales</taxon>
        <taxon>Salicaceae</taxon>
        <taxon>Flacourtieae</taxon>
        <taxon>Dovyalis</taxon>
    </lineage>
</organism>
<dbReference type="InterPro" id="IPR039361">
    <property type="entry name" value="Cyclin"/>
</dbReference>
<dbReference type="EMBL" id="CAWUPB010001176">
    <property type="protein sequence ID" value="CAK7349526.1"/>
    <property type="molecule type" value="Genomic_DNA"/>
</dbReference>
<dbReference type="GO" id="GO:0051301">
    <property type="term" value="P:cell division"/>
    <property type="evidence" value="ECO:0007669"/>
    <property type="project" value="UniProtKB-KW"/>
</dbReference>
<evidence type="ECO:0000256" key="6">
    <source>
        <dbReference type="ARBA" id="ARBA00032263"/>
    </source>
</evidence>
<comment type="similarity">
    <text evidence="1">Belongs to the cyclin family. Cyclin AB subfamily.</text>
</comment>
<reference evidence="10 11" key="1">
    <citation type="submission" date="2024-01" db="EMBL/GenBank/DDBJ databases">
        <authorList>
            <person name="Waweru B."/>
        </authorList>
    </citation>
    <scope>NUCLEOTIDE SEQUENCE [LARGE SCALE GENOMIC DNA]</scope>
</reference>
<proteinExistence type="inferred from homology"/>
<dbReference type="SMART" id="SM00385">
    <property type="entry name" value="CYCLIN"/>
    <property type="match status" value="2"/>
</dbReference>
<dbReference type="InterPro" id="IPR036915">
    <property type="entry name" value="Cyclin-like_sf"/>
</dbReference>
<evidence type="ECO:0000256" key="5">
    <source>
        <dbReference type="ARBA" id="ARBA00023306"/>
    </source>
</evidence>
<gene>
    <name evidence="10" type="ORF">DCAF_LOCUS22245</name>
</gene>
<dbReference type="InterPro" id="IPR004367">
    <property type="entry name" value="Cyclin_C-dom"/>
</dbReference>
<evidence type="ECO:0000256" key="7">
    <source>
        <dbReference type="RuleBase" id="RU000383"/>
    </source>
</evidence>
<dbReference type="GO" id="GO:0016538">
    <property type="term" value="F:cyclin-dependent protein serine/threonine kinase regulator activity"/>
    <property type="evidence" value="ECO:0007669"/>
    <property type="project" value="InterPro"/>
</dbReference>
<evidence type="ECO:0000256" key="2">
    <source>
        <dbReference type="ARBA" id="ARBA00011177"/>
    </source>
</evidence>
<dbReference type="Proteomes" id="UP001314170">
    <property type="component" value="Unassembled WGS sequence"/>
</dbReference>
<dbReference type="Pfam" id="PF00134">
    <property type="entry name" value="Cyclin_N"/>
    <property type="match status" value="1"/>
</dbReference>
<feature type="domain" description="Cyclin-like" evidence="8">
    <location>
        <begin position="114"/>
        <end position="197"/>
    </location>
</feature>
<evidence type="ECO:0000313" key="10">
    <source>
        <dbReference type="EMBL" id="CAK7349526.1"/>
    </source>
</evidence>
<keyword evidence="11" id="KW-1185">Reference proteome</keyword>
<comment type="subunit">
    <text evidence="2">Interacts with the CDC2 protein kinase to form a serine/threonine kinase holoenzyme complex also known as maturation promoting factor (MPF). The cyclin subunit imparts substrate specificity to the complex.</text>
</comment>
<keyword evidence="4 7" id="KW-0195">Cyclin</keyword>
<keyword evidence="3" id="KW-0132">Cell division</keyword>
<evidence type="ECO:0000313" key="11">
    <source>
        <dbReference type="Proteomes" id="UP001314170"/>
    </source>
</evidence>
<dbReference type="InterPro" id="IPR046965">
    <property type="entry name" value="Cyclin_A/B-like"/>
</dbReference>